<comment type="caution">
    <text evidence="2">The sequence shown here is derived from an EMBL/GenBank/DDBJ whole genome shotgun (WGS) entry which is preliminary data.</text>
</comment>
<dbReference type="EMBL" id="JAPNKE010000002">
    <property type="protein sequence ID" value="MCY1004550.1"/>
    <property type="molecule type" value="Genomic_DNA"/>
</dbReference>
<protein>
    <recommendedName>
        <fullName evidence="1">DNA ligase D polymerase domain-containing protein</fullName>
    </recommendedName>
</protein>
<organism evidence="2 3">
    <name type="scientific">Nannocystis pusilla</name>
    <dbReference type="NCBI Taxonomy" id="889268"/>
    <lineage>
        <taxon>Bacteria</taxon>
        <taxon>Pseudomonadati</taxon>
        <taxon>Myxococcota</taxon>
        <taxon>Polyangia</taxon>
        <taxon>Nannocystales</taxon>
        <taxon>Nannocystaceae</taxon>
        <taxon>Nannocystis</taxon>
    </lineage>
</organism>
<evidence type="ECO:0000259" key="1">
    <source>
        <dbReference type="Pfam" id="PF21686"/>
    </source>
</evidence>
<reference evidence="2" key="1">
    <citation type="submission" date="2022-11" db="EMBL/GenBank/DDBJ databases">
        <title>Minimal conservation of predation-associated metabolite biosynthetic gene clusters underscores biosynthetic potential of Myxococcota including descriptions for ten novel species: Archangium lansinium sp. nov., Myxococcus landrumus sp. nov., Nannocystis bai.</title>
        <authorList>
            <person name="Ahearne A."/>
            <person name="Stevens C."/>
            <person name="Phillips K."/>
        </authorList>
    </citation>
    <scope>NUCLEOTIDE SEQUENCE</scope>
    <source>
        <strain evidence="2">Na p29</strain>
    </source>
</reference>
<name>A0A9X3EIX8_9BACT</name>
<dbReference type="InterPro" id="IPR052171">
    <property type="entry name" value="NHEJ_LigD"/>
</dbReference>
<dbReference type="Pfam" id="PF21686">
    <property type="entry name" value="LigD_Prim-Pol"/>
    <property type="match status" value="1"/>
</dbReference>
<dbReference type="InterPro" id="IPR014145">
    <property type="entry name" value="LigD_pol_dom"/>
</dbReference>
<sequence>MDSLRDATRLTKGILELLGLRSFLKTSGGKGLHVVVPLRPTWSYDPVKEFSRDVAEHLAATLPALFVARSGARNRRGRIFVDYLRNGRTATTVAAFSARVRPGLGVSVPVAWSELDKLSAGDQWNIFNLAARLRARRGDPWADYRNDQTLAAAAAQLGRPGRRR</sequence>
<dbReference type="Proteomes" id="UP001150924">
    <property type="component" value="Unassembled WGS sequence"/>
</dbReference>
<gene>
    <name evidence="2" type="ORF">OV079_02985</name>
</gene>
<feature type="domain" description="DNA ligase D polymerase" evidence="1">
    <location>
        <begin position="3"/>
        <end position="141"/>
    </location>
</feature>
<dbReference type="PANTHER" id="PTHR42705:SF2">
    <property type="entry name" value="BIFUNCTIONAL NON-HOMOLOGOUS END JOINING PROTEIN LIGD"/>
    <property type="match status" value="1"/>
</dbReference>
<dbReference type="AlphaFoldDB" id="A0A9X3EIX8"/>
<evidence type="ECO:0000313" key="2">
    <source>
        <dbReference type="EMBL" id="MCY1004550.1"/>
    </source>
</evidence>
<keyword evidence="3" id="KW-1185">Reference proteome</keyword>
<evidence type="ECO:0000313" key="3">
    <source>
        <dbReference type="Proteomes" id="UP001150924"/>
    </source>
</evidence>
<dbReference type="Gene3D" id="3.90.920.10">
    <property type="entry name" value="DNA primase, PRIM domain"/>
    <property type="match status" value="1"/>
</dbReference>
<dbReference type="PANTHER" id="PTHR42705">
    <property type="entry name" value="BIFUNCTIONAL NON-HOMOLOGOUS END JOINING PROTEIN LIGD"/>
    <property type="match status" value="1"/>
</dbReference>
<proteinExistence type="predicted"/>
<accession>A0A9X3EIX8</accession>